<gene>
    <name evidence="1" type="ORF">AB0I59_39060</name>
</gene>
<accession>A0ABV3GT84</accession>
<sequence>MWKPDTPSPSCPDSRRYRVLTRSLRFPVERNITAAIRKNSRPAVNVVLDVLRRGPDRT</sequence>
<evidence type="ECO:0000313" key="2">
    <source>
        <dbReference type="Proteomes" id="UP001551675"/>
    </source>
</evidence>
<dbReference type="EMBL" id="JBFALK010000033">
    <property type="protein sequence ID" value="MEV0974626.1"/>
    <property type="molecule type" value="Genomic_DNA"/>
</dbReference>
<organism evidence="1 2">
    <name type="scientific">Microtetraspora glauca</name>
    <dbReference type="NCBI Taxonomy" id="1996"/>
    <lineage>
        <taxon>Bacteria</taxon>
        <taxon>Bacillati</taxon>
        <taxon>Actinomycetota</taxon>
        <taxon>Actinomycetes</taxon>
        <taxon>Streptosporangiales</taxon>
        <taxon>Streptosporangiaceae</taxon>
        <taxon>Microtetraspora</taxon>
    </lineage>
</organism>
<dbReference type="Proteomes" id="UP001551675">
    <property type="component" value="Unassembled WGS sequence"/>
</dbReference>
<comment type="caution">
    <text evidence="1">The sequence shown here is derived from an EMBL/GenBank/DDBJ whole genome shotgun (WGS) entry which is preliminary data.</text>
</comment>
<dbReference type="RefSeq" id="WP_358141469.1">
    <property type="nucleotide sequence ID" value="NZ_JBFALK010000033.1"/>
</dbReference>
<keyword evidence="2" id="KW-1185">Reference proteome</keyword>
<reference evidence="1 2" key="1">
    <citation type="submission" date="2024-06" db="EMBL/GenBank/DDBJ databases">
        <title>The Natural Products Discovery Center: Release of the First 8490 Sequenced Strains for Exploring Actinobacteria Biosynthetic Diversity.</title>
        <authorList>
            <person name="Kalkreuter E."/>
            <person name="Kautsar S.A."/>
            <person name="Yang D."/>
            <person name="Bader C.D."/>
            <person name="Teijaro C.N."/>
            <person name="Fluegel L."/>
            <person name="Davis C.M."/>
            <person name="Simpson J.R."/>
            <person name="Lauterbach L."/>
            <person name="Steele A.D."/>
            <person name="Gui C."/>
            <person name="Meng S."/>
            <person name="Li G."/>
            <person name="Viehrig K."/>
            <person name="Ye F."/>
            <person name="Su P."/>
            <person name="Kiefer A.F."/>
            <person name="Nichols A."/>
            <person name="Cepeda A.J."/>
            <person name="Yan W."/>
            <person name="Fan B."/>
            <person name="Jiang Y."/>
            <person name="Adhikari A."/>
            <person name="Zheng C.-J."/>
            <person name="Schuster L."/>
            <person name="Cowan T.M."/>
            <person name="Smanski M.J."/>
            <person name="Chevrette M.G."/>
            <person name="De Carvalho L.P.S."/>
            <person name="Shen B."/>
        </authorList>
    </citation>
    <scope>NUCLEOTIDE SEQUENCE [LARGE SCALE GENOMIC DNA]</scope>
    <source>
        <strain evidence="1 2">NPDC050100</strain>
    </source>
</reference>
<proteinExistence type="predicted"/>
<name>A0ABV3GT84_MICGL</name>
<protein>
    <submittedName>
        <fullName evidence="1">Uncharacterized protein</fullName>
    </submittedName>
</protein>
<evidence type="ECO:0000313" key="1">
    <source>
        <dbReference type="EMBL" id="MEV0974626.1"/>
    </source>
</evidence>